<dbReference type="RefSeq" id="WP_096351822.1">
    <property type="nucleotide sequence ID" value="NZ_AP017313.1"/>
</dbReference>
<gene>
    <name evidence="1" type="ORF">MgSA37_02198</name>
</gene>
<dbReference type="Proteomes" id="UP000218263">
    <property type="component" value="Chromosome"/>
</dbReference>
<evidence type="ECO:0000313" key="1">
    <source>
        <dbReference type="EMBL" id="BAU54027.1"/>
    </source>
</evidence>
<dbReference type="KEGG" id="mgot:MgSA37_02198"/>
<reference evidence="1 2" key="1">
    <citation type="submission" date="2015-12" db="EMBL/GenBank/DDBJ databases">
        <title>Genome sequence of Mucilaginibacter gotjawali.</title>
        <authorList>
            <person name="Lee J.S."/>
            <person name="Lee K.C."/>
            <person name="Kim K.K."/>
            <person name="Lee B.W."/>
        </authorList>
    </citation>
    <scope>NUCLEOTIDE SEQUENCE [LARGE SCALE GENOMIC DNA]</scope>
    <source>
        <strain evidence="1 2">SA3-7</strain>
    </source>
</reference>
<keyword evidence="2" id="KW-1185">Reference proteome</keyword>
<name>A0A110B318_9SPHI</name>
<dbReference type="AlphaFoldDB" id="A0A110B318"/>
<evidence type="ECO:0000313" key="2">
    <source>
        <dbReference type="Proteomes" id="UP000218263"/>
    </source>
</evidence>
<accession>A0A110B318</accession>
<proteinExistence type="predicted"/>
<protein>
    <submittedName>
        <fullName evidence="1">Uncharacterized protein</fullName>
    </submittedName>
</protein>
<dbReference type="EMBL" id="AP017313">
    <property type="protein sequence ID" value="BAU54027.1"/>
    <property type="molecule type" value="Genomic_DNA"/>
</dbReference>
<dbReference type="OrthoDB" id="772995at2"/>
<organism evidence="1 2">
    <name type="scientific">Mucilaginibacter gotjawali</name>
    <dbReference type="NCBI Taxonomy" id="1550579"/>
    <lineage>
        <taxon>Bacteria</taxon>
        <taxon>Pseudomonadati</taxon>
        <taxon>Bacteroidota</taxon>
        <taxon>Sphingobacteriia</taxon>
        <taxon>Sphingobacteriales</taxon>
        <taxon>Sphingobacteriaceae</taxon>
        <taxon>Mucilaginibacter</taxon>
    </lineage>
</organism>
<sequence>MSQVSEIKCPVCGKWSKWTGKIDETCPYCQAHLDPGRFRYAEDKRINTETNLKNSYLVISETDDPVVQMGKQFVNWLRWTTFYGVSVVFFIIAILLILFGLIFLI</sequence>